<evidence type="ECO:0000259" key="2">
    <source>
        <dbReference type="Pfam" id="PF20152"/>
    </source>
</evidence>
<dbReference type="Pfam" id="PF20152">
    <property type="entry name" value="DUF6534"/>
    <property type="match status" value="1"/>
</dbReference>
<sequence>MAVDLELTFGALLLGVLIASTAYGLTIVQTYIYFDRFPNDDKINKITVWLLFVLETFHTVISWHMIYHYLILNFGNLGPFLERPVWSLSGLVVVTHVIEFTRQCFYARRVFFLSGRSVIISMVILVLGTIGAAFGIVVGITFDHTILARIHPTIYSWGVTSIVGVTSADMVITISSIYYLKKGKRGNYAQTESLLDKLMLWTGSTGMITSAISLTFLGVFIGAPDALVYLALDQTLTRVYVNTLLATLNFRAVLRGRAMEEDTNPRMHLSIMKGTSRGQYIGPDKSSTVVHVVTHTQSDGDVELGNAVNKTTFD</sequence>
<keyword evidence="1" id="KW-0472">Membrane</keyword>
<dbReference type="Proteomes" id="UP000623467">
    <property type="component" value="Unassembled WGS sequence"/>
</dbReference>
<comment type="caution">
    <text evidence="3">The sequence shown here is derived from an EMBL/GenBank/DDBJ whole genome shotgun (WGS) entry which is preliminary data.</text>
</comment>
<dbReference type="AlphaFoldDB" id="A0A8H7D3D2"/>
<dbReference type="OrthoDB" id="2535105at2759"/>
<organism evidence="3 4">
    <name type="scientific">Mycena sanguinolenta</name>
    <dbReference type="NCBI Taxonomy" id="230812"/>
    <lineage>
        <taxon>Eukaryota</taxon>
        <taxon>Fungi</taxon>
        <taxon>Dikarya</taxon>
        <taxon>Basidiomycota</taxon>
        <taxon>Agaricomycotina</taxon>
        <taxon>Agaricomycetes</taxon>
        <taxon>Agaricomycetidae</taxon>
        <taxon>Agaricales</taxon>
        <taxon>Marasmiineae</taxon>
        <taxon>Mycenaceae</taxon>
        <taxon>Mycena</taxon>
    </lineage>
</organism>
<feature type="transmembrane region" description="Helical" evidence="1">
    <location>
        <begin position="86"/>
        <end position="106"/>
    </location>
</feature>
<reference evidence="3" key="1">
    <citation type="submission" date="2020-05" db="EMBL/GenBank/DDBJ databases">
        <title>Mycena genomes resolve the evolution of fungal bioluminescence.</title>
        <authorList>
            <person name="Tsai I.J."/>
        </authorList>
    </citation>
    <scope>NUCLEOTIDE SEQUENCE</scope>
    <source>
        <strain evidence="3">160909Yilan</strain>
    </source>
</reference>
<dbReference type="EMBL" id="JACAZH010000010">
    <property type="protein sequence ID" value="KAF7357268.1"/>
    <property type="molecule type" value="Genomic_DNA"/>
</dbReference>
<protein>
    <recommendedName>
        <fullName evidence="2">DUF6534 domain-containing protein</fullName>
    </recommendedName>
</protein>
<feature type="transmembrane region" description="Helical" evidence="1">
    <location>
        <begin position="154"/>
        <end position="180"/>
    </location>
</feature>
<name>A0A8H7D3D2_9AGAR</name>
<feature type="transmembrane region" description="Helical" evidence="1">
    <location>
        <begin position="46"/>
        <end position="66"/>
    </location>
</feature>
<evidence type="ECO:0000256" key="1">
    <source>
        <dbReference type="SAM" id="Phobius"/>
    </source>
</evidence>
<keyword evidence="1" id="KW-0812">Transmembrane</keyword>
<feature type="domain" description="DUF6534" evidence="2">
    <location>
        <begin position="167"/>
        <end position="252"/>
    </location>
</feature>
<dbReference type="InterPro" id="IPR045339">
    <property type="entry name" value="DUF6534"/>
</dbReference>
<feature type="transmembrane region" description="Helical" evidence="1">
    <location>
        <begin position="12"/>
        <end position="34"/>
    </location>
</feature>
<evidence type="ECO:0000313" key="4">
    <source>
        <dbReference type="Proteomes" id="UP000623467"/>
    </source>
</evidence>
<accession>A0A8H7D3D2</accession>
<feature type="transmembrane region" description="Helical" evidence="1">
    <location>
        <begin position="118"/>
        <end position="142"/>
    </location>
</feature>
<dbReference type="PANTHER" id="PTHR40465">
    <property type="entry name" value="CHROMOSOME 1, WHOLE GENOME SHOTGUN SEQUENCE"/>
    <property type="match status" value="1"/>
</dbReference>
<proteinExistence type="predicted"/>
<keyword evidence="1" id="KW-1133">Transmembrane helix</keyword>
<gene>
    <name evidence="3" type="ORF">MSAN_01322200</name>
</gene>
<keyword evidence="4" id="KW-1185">Reference proteome</keyword>
<evidence type="ECO:0000313" key="3">
    <source>
        <dbReference type="EMBL" id="KAF7357268.1"/>
    </source>
</evidence>
<dbReference type="PANTHER" id="PTHR40465:SF1">
    <property type="entry name" value="DUF6534 DOMAIN-CONTAINING PROTEIN"/>
    <property type="match status" value="1"/>
</dbReference>
<feature type="transmembrane region" description="Helical" evidence="1">
    <location>
        <begin position="200"/>
        <end position="223"/>
    </location>
</feature>